<dbReference type="Gene3D" id="3.40.630.30">
    <property type="match status" value="1"/>
</dbReference>
<geneLocation type="plasmid" evidence="2">
    <name>p-HB236076</name>
</geneLocation>
<dbReference type="InterPro" id="IPR000182">
    <property type="entry name" value="GNAT_dom"/>
</dbReference>
<keyword evidence="2" id="KW-0614">Plasmid</keyword>
<reference evidence="2" key="1">
    <citation type="submission" date="2024-07" db="EMBL/GenBank/DDBJ databases">
        <title>Genome Analysis of a Potential Novel Vibrio Species Secreting pH- and Thermo-stable Alginate Lyase and its Application in Producing Alginate Oligosaccharides.</title>
        <authorList>
            <person name="Huang H."/>
            <person name="Bao K."/>
        </authorList>
    </citation>
    <scope>NUCLEOTIDE SEQUENCE</scope>
    <source>
        <strain evidence="2">HB236076</strain>
        <plasmid evidence="2">p-HB236076</plasmid>
    </source>
</reference>
<dbReference type="RefSeq" id="WP_368644147.1">
    <property type="nucleotide sequence ID" value="NZ_CP162602.1"/>
</dbReference>
<dbReference type="PANTHER" id="PTHR43441">
    <property type="entry name" value="RIBOSOMAL-PROTEIN-SERINE ACETYLTRANSFERASE"/>
    <property type="match status" value="1"/>
</dbReference>
<dbReference type="GO" id="GO:0008999">
    <property type="term" value="F:protein-N-terminal-alanine acetyltransferase activity"/>
    <property type="evidence" value="ECO:0007669"/>
    <property type="project" value="TreeGrafter"/>
</dbReference>
<dbReference type="Pfam" id="PF13302">
    <property type="entry name" value="Acetyltransf_3"/>
    <property type="match status" value="1"/>
</dbReference>
<name>A0AB39HJ29_9VIBR</name>
<dbReference type="InterPro" id="IPR016181">
    <property type="entry name" value="Acyl_CoA_acyltransferase"/>
</dbReference>
<dbReference type="SUPFAM" id="SSF55729">
    <property type="entry name" value="Acyl-CoA N-acyltransferases (Nat)"/>
    <property type="match status" value="1"/>
</dbReference>
<dbReference type="AlphaFoldDB" id="A0AB39HJ29"/>
<evidence type="ECO:0000259" key="1">
    <source>
        <dbReference type="PROSITE" id="PS51186"/>
    </source>
</evidence>
<organism evidence="2">
    <name type="scientific">Vibrio sp. HB236076</name>
    <dbReference type="NCBI Taxonomy" id="3232307"/>
    <lineage>
        <taxon>Bacteria</taxon>
        <taxon>Pseudomonadati</taxon>
        <taxon>Pseudomonadota</taxon>
        <taxon>Gammaproteobacteria</taxon>
        <taxon>Vibrionales</taxon>
        <taxon>Vibrionaceae</taxon>
        <taxon>Vibrio</taxon>
    </lineage>
</organism>
<dbReference type="KEGG" id="vih:AB0763_16205"/>
<keyword evidence="2" id="KW-0012">Acyltransferase</keyword>
<dbReference type="FunFam" id="3.40.630.30:FF:000047">
    <property type="entry name" value="Acetyltransferase, GNAT family"/>
    <property type="match status" value="1"/>
</dbReference>
<dbReference type="PROSITE" id="PS51186">
    <property type="entry name" value="GNAT"/>
    <property type="match status" value="1"/>
</dbReference>
<accession>A0AB39HJ29</accession>
<keyword evidence="2" id="KW-0808">Transferase</keyword>
<proteinExistence type="predicted"/>
<dbReference type="GO" id="GO:1990189">
    <property type="term" value="F:protein N-terminal-serine acetyltransferase activity"/>
    <property type="evidence" value="ECO:0007669"/>
    <property type="project" value="TreeGrafter"/>
</dbReference>
<feature type="domain" description="N-acetyltransferase" evidence="1">
    <location>
        <begin position="47"/>
        <end position="201"/>
    </location>
</feature>
<sequence length="238" mass="27190">MSVRLNEFEQPIGRDLTGWVAAKLPEKTTLTGQFCRLERLDTARHVEALYDAFQDSPDARHWTYLPYGPFGSCEEYREFLMGMQEQSDPFHYTVIDNATDKPVGTVALMRIDSANGVIEIGHVVYSPRMQRTPMSTEVMALLQAYVFEELGYRRLEWKCDSLNKPSRAAAQRFGFTFEGVFRQLQVTQGRNRDTAWYSLLDSEYAALKSAYQAWLAAGNFDESGQQLSKLADLITQLK</sequence>
<gene>
    <name evidence="2" type="ORF">AB0763_16205</name>
</gene>
<protein>
    <submittedName>
        <fullName evidence="2">GNAT family N-acetyltransferase</fullName>
        <ecNumber evidence="2">2.3.-.-</ecNumber>
    </submittedName>
</protein>
<dbReference type="PANTHER" id="PTHR43441:SF2">
    <property type="entry name" value="FAMILY ACETYLTRANSFERASE, PUTATIVE (AFU_ORTHOLOGUE AFUA_7G00850)-RELATED"/>
    <property type="match status" value="1"/>
</dbReference>
<dbReference type="EMBL" id="CP162602">
    <property type="protein sequence ID" value="XDK26585.1"/>
    <property type="molecule type" value="Genomic_DNA"/>
</dbReference>
<dbReference type="InterPro" id="IPR051908">
    <property type="entry name" value="Ribosomal_N-acetyltransferase"/>
</dbReference>
<dbReference type="EC" id="2.3.-.-" evidence="2"/>
<evidence type="ECO:0000313" key="2">
    <source>
        <dbReference type="EMBL" id="XDK26585.1"/>
    </source>
</evidence>